<dbReference type="EMBL" id="JAEHFW010000001">
    <property type="protein sequence ID" value="MBK0379386.1"/>
    <property type="molecule type" value="Genomic_DNA"/>
</dbReference>
<gene>
    <name evidence="1" type="ORF">I5M19_08715</name>
</gene>
<evidence type="ECO:0000313" key="2">
    <source>
        <dbReference type="Proteomes" id="UP000613193"/>
    </source>
</evidence>
<dbReference type="PANTHER" id="PTHR47791:SF4">
    <property type="entry name" value="(PUTATIVE SECRETED PROTEIN)-RELATED"/>
    <property type="match status" value="1"/>
</dbReference>
<dbReference type="InterPro" id="IPR005198">
    <property type="entry name" value="Glyco_hydro_76"/>
</dbReference>
<comment type="caution">
    <text evidence="1">The sequence shown here is derived from an EMBL/GenBank/DDBJ whole genome shotgun (WGS) entry which is preliminary data.</text>
</comment>
<protein>
    <submittedName>
        <fullName evidence="1">Glycoside hydrolase</fullName>
    </submittedName>
</protein>
<name>A0A934UMZ5_9SPHI</name>
<dbReference type="GO" id="GO:0005975">
    <property type="term" value="P:carbohydrate metabolic process"/>
    <property type="evidence" value="ECO:0007669"/>
    <property type="project" value="InterPro"/>
</dbReference>
<dbReference type="AlphaFoldDB" id="A0A934UMZ5"/>
<dbReference type="GO" id="GO:0016787">
    <property type="term" value="F:hydrolase activity"/>
    <property type="evidence" value="ECO:0007669"/>
    <property type="project" value="UniProtKB-KW"/>
</dbReference>
<dbReference type="Proteomes" id="UP000613193">
    <property type="component" value="Unassembled WGS sequence"/>
</dbReference>
<dbReference type="InterPro" id="IPR014512">
    <property type="entry name" value="O_gly_hydro"/>
</dbReference>
<accession>A0A934UMZ5</accession>
<reference evidence="1" key="1">
    <citation type="submission" date="2020-12" db="EMBL/GenBank/DDBJ databases">
        <title>Bacterial novel species Mucilaginibacter sp. SD-g isolated from soil.</title>
        <authorList>
            <person name="Jung H.-Y."/>
        </authorList>
    </citation>
    <scope>NUCLEOTIDE SEQUENCE</scope>
    <source>
        <strain evidence="1">SD-g</strain>
    </source>
</reference>
<dbReference type="SUPFAM" id="SSF48208">
    <property type="entry name" value="Six-hairpin glycosidases"/>
    <property type="match status" value="1"/>
</dbReference>
<dbReference type="InterPro" id="IPR008928">
    <property type="entry name" value="6-hairpin_glycosidase_sf"/>
</dbReference>
<dbReference type="InterPro" id="IPR053169">
    <property type="entry name" value="MUG_Protein"/>
</dbReference>
<dbReference type="PIRSF" id="PIRSF021505">
    <property type="entry name" value="O_gly_hdrol"/>
    <property type="match status" value="1"/>
</dbReference>
<dbReference type="Pfam" id="PF03663">
    <property type="entry name" value="Glyco_hydro_76"/>
    <property type="match status" value="1"/>
</dbReference>
<evidence type="ECO:0000313" key="1">
    <source>
        <dbReference type="EMBL" id="MBK0379386.1"/>
    </source>
</evidence>
<keyword evidence="1" id="KW-0378">Hydrolase</keyword>
<sequence length="348" mass="39991">MCFVVVISVTAQTADYEKRIQIINKNISQRFYDKNESLYFETTDSVTNKGNHSFLWPLCALIQAANEMEVLQPTKSYMAVVMKAIDQYYSERAPAPAYQAMVVKEKVDSRFYDDNEWVAIALMDAYSRTHNKQYLEKSQMIYRFLLTGHDKVAGGGFYWEEGNFKSKNTCSNGPGVLVALRLYQATKQKAYLDTAVAVYNWTKQHLLSPEGIYYDAVKLPSLKIDSAFYTYNAGTMLQSGVILYNITGDKKYLTDAKNVATAAEKHFYKNGRLPGGYWFNAVLMRGYIELYKVEKDKNRLQFIINDADNIWNNERDGNNLLGKRKIKSLIDQAAMLEIYARLKKFKNT</sequence>
<proteinExistence type="predicted"/>
<keyword evidence="2" id="KW-1185">Reference proteome</keyword>
<dbReference type="PANTHER" id="PTHR47791">
    <property type="entry name" value="MEIOTICALLY UP-REGULATED GENE 191 PROTEIN"/>
    <property type="match status" value="1"/>
</dbReference>
<organism evidence="1 2">
    <name type="scientific">Mucilaginibacter segetis</name>
    <dbReference type="NCBI Taxonomy" id="2793071"/>
    <lineage>
        <taxon>Bacteria</taxon>
        <taxon>Pseudomonadati</taxon>
        <taxon>Bacteroidota</taxon>
        <taxon>Sphingobacteriia</taxon>
        <taxon>Sphingobacteriales</taxon>
        <taxon>Sphingobacteriaceae</taxon>
        <taxon>Mucilaginibacter</taxon>
    </lineage>
</organism>
<dbReference type="Gene3D" id="1.50.10.20">
    <property type="match status" value="1"/>
</dbReference>